<sequence length="64" mass="6886">MLARRSVENASHAAARRPTEGNWPGTSYTIGPGTLNQNGSHLQHGYADRRGYAGLPHACHKMSA</sequence>
<accession>A0A9P3G6Z0</accession>
<evidence type="ECO:0000313" key="2">
    <source>
        <dbReference type="EMBL" id="GJE89371.1"/>
    </source>
</evidence>
<gene>
    <name evidence="2" type="ORF">PsYK624_054700</name>
</gene>
<dbReference type="EMBL" id="BPQB01000012">
    <property type="protein sequence ID" value="GJE89371.1"/>
    <property type="molecule type" value="Genomic_DNA"/>
</dbReference>
<evidence type="ECO:0000313" key="3">
    <source>
        <dbReference type="Proteomes" id="UP000703269"/>
    </source>
</evidence>
<proteinExistence type="predicted"/>
<comment type="caution">
    <text evidence="2">The sequence shown here is derived from an EMBL/GenBank/DDBJ whole genome shotgun (WGS) entry which is preliminary data.</text>
</comment>
<evidence type="ECO:0000256" key="1">
    <source>
        <dbReference type="SAM" id="MobiDB-lite"/>
    </source>
</evidence>
<feature type="compositionally biased region" description="Polar residues" evidence="1">
    <location>
        <begin position="24"/>
        <end position="41"/>
    </location>
</feature>
<organism evidence="2 3">
    <name type="scientific">Phanerochaete sordida</name>
    <dbReference type="NCBI Taxonomy" id="48140"/>
    <lineage>
        <taxon>Eukaryota</taxon>
        <taxon>Fungi</taxon>
        <taxon>Dikarya</taxon>
        <taxon>Basidiomycota</taxon>
        <taxon>Agaricomycotina</taxon>
        <taxon>Agaricomycetes</taxon>
        <taxon>Polyporales</taxon>
        <taxon>Phanerochaetaceae</taxon>
        <taxon>Phanerochaete</taxon>
    </lineage>
</organism>
<dbReference type="Proteomes" id="UP000703269">
    <property type="component" value="Unassembled WGS sequence"/>
</dbReference>
<keyword evidence="3" id="KW-1185">Reference proteome</keyword>
<reference evidence="2 3" key="1">
    <citation type="submission" date="2021-08" db="EMBL/GenBank/DDBJ databases">
        <title>Draft Genome Sequence of Phanerochaete sordida strain YK-624.</title>
        <authorList>
            <person name="Mori T."/>
            <person name="Dohra H."/>
            <person name="Suzuki T."/>
            <person name="Kawagishi H."/>
            <person name="Hirai H."/>
        </authorList>
    </citation>
    <scope>NUCLEOTIDE SEQUENCE [LARGE SCALE GENOMIC DNA]</scope>
    <source>
        <strain evidence="2 3">YK-624</strain>
    </source>
</reference>
<feature type="region of interest" description="Disordered" evidence="1">
    <location>
        <begin position="1"/>
        <end position="43"/>
    </location>
</feature>
<dbReference type="AlphaFoldDB" id="A0A9P3G6Z0"/>
<name>A0A9P3G6Z0_9APHY</name>
<protein>
    <submittedName>
        <fullName evidence="2">Uncharacterized protein</fullName>
    </submittedName>
</protein>